<dbReference type="InterPro" id="IPR013783">
    <property type="entry name" value="Ig-like_fold"/>
</dbReference>
<feature type="transmembrane region" description="Helical" evidence="1">
    <location>
        <begin position="334"/>
        <end position="356"/>
    </location>
</feature>
<protein>
    <recommendedName>
        <fullName evidence="3">Ig-like domain-containing protein</fullName>
    </recommendedName>
</protein>
<reference evidence="4 5" key="1">
    <citation type="journal article" date="2019" name="Mol. Ecol. Resour.">
        <title>Chromosome-level genome assembly of Triplophysa tibetana, a fish adapted to the harsh high-altitude environment of the Tibetan Plateau.</title>
        <authorList>
            <person name="Yang X."/>
            <person name="Liu H."/>
            <person name="Ma Z."/>
            <person name="Zou Y."/>
            <person name="Zou M."/>
            <person name="Mao Y."/>
            <person name="Li X."/>
            <person name="Wang H."/>
            <person name="Chen T."/>
            <person name="Wang W."/>
            <person name="Yang R."/>
        </authorList>
    </citation>
    <scope>NUCLEOTIDE SEQUENCE [LARGE SCALE GENOMIC DNA]</scope>
    <source>
        <strain evidence="4">TTIB1903HZAU</strain>
        <tissue evidence="4">Muscle</tissue>
    </source>
</reference>
<dbReference type="PANTHER" id="PTHR46484:SF8">
    <property type="entry name" value="B-CELL RECEPTOR CD22-LIKE-RELATED"/>
    <property type="match status" value="1"/>
</dbReference>
<feature type="domain" description="Ig-like" evidence="3">
    <location>
        <begin position="241"/>
        <end position="326"/>
    </location>
</feature>
<keyword evidence="5" id="KW-1185">Reference proteome</keyword>
<dbReference type="InterPro" id="IPR007110">
    <property type="entry name" value="Ig-like_dom"/>
</dbReference>
<dbReference type="SUPFAM" id="SSF48726">
    <property type="entry name" value="Immunoglobulin"/>
    <property type="match status" value="2"/>
</dbReference>
<dbReference type="EMBL" id="SOYY01000016">
    <property type="protein sequence ID" value="KAA0710172.1"/>
    <property type="molecule type" value="Genomic_DNA"/>
</dbReference>
<evidence type="ECO:0000313" key="5">
    <source>
        <dbReference type="Proteomes" id="UP000324632"/>
    </source>
</evidence>
<gene>
    <name evidence="4" type="ORF">E1301_Tti016709</name>
</gene>
<dbReference type="SMART" id="SM00409">
    <property type="entry name" value="IG"/>
    <property type="match status" value="2"/>
</dbReference>
<evidence type="ECO:0000259" key="3">
    <source>
        <dbReference type="PROSITE" id="PS50835"/>
    </source>
</evidence>
<evidence type="ECO:0000256" key="1">
    <source>
        <dbReference type="SAM" id="Phobius"/>
    </source>
</evidence>
<dbReference type="InterPro" id="IPR036179">
    <property type="entry name" value="Ig-like_dom_sf"/>
</dbReference>
<keyword evidence="2" id="KW-0732">Signal</keyword>
<accession>A0A5A9NJG2</accession>
<feature type="chain" id="PRO_5022856585" description="Ig-like domain-containing protein" evidence="2">
    <location>
        <begin position="20"/>
        <end position="407"/>
    </location>
</feature>
<keyword evidence="1" id="KW-0812">Transmembrane</keyword>
<name>A0A5A9NJG2_9TELE</name>
<evidence type="ECO:0000256" key="2">
    <source>
        <dbReference type="SAM" id="SignalP"/>
    </source>
</evidence>
<dbReference type="AlphaFoldDB" id="A0A5A9NJG2"/>
<proteinExistence type="predicted"/>
<organism evidence="4 5">
    <name type="scientific">Triplophysa tibetana</name>
    <dbReference type="NCBI Taxonomy" id="1572043"/>
    <lineage>
        <taxon>Eukaryota</taxon>
        <taxon>Metazoa</taxon>
        <taxon>Chordata</taxon>
        <taxon>Craniata</taxon>
        <taxon>Vertebrata</taxon>
        <taxon>Euteleostomi</taxon>
        <taxon>Actinopterygii</taxon>
        <taxon>Neopterygii</taxon>
        <taxon>Teleostei</taxon>
        <taxon>Ostariophysi</taxon>
        <taxon>Cypriniformes</taxon>
        <taxon>Nemacheilidae</taxon>
        <taxon>Triplophysa</taxon>
    </lineage>
</organism>
<dbReference type="Pfam" id="PF13927">
    <property type="entry name" value="Ig_3"/>
    <property type="match status" value="1"/>
</dbReference>
<dbReference type="Gene3D" id="2.60.40.10">
    <property type="entry name" value="Immunoglobulins"/>
    <property type="match status" value="3"/>
</dbReference>
<dbReference type="InterPro" id="IPR003599">
    <property type="entry name" value="Ig_sub"/>
</dbReference>
<evidence type="ECO:0000313" key="4">
    <source>
        <dbReference type="EMBL" id="KAA0710172.1"/>
    </source>
</evidence>
<dbReference type="PANTHER" id="PTHR46484">
    <property type="entry name" value="SI:CH211-171H4.5-RELATED"/>
    <property type="match status" value="1"/>
</dbReference>
<feature type="domain" description="Ig-like" evidence="3">
    <location>
        <begin position="144"/>
        <end position="234"/>
    </location>
</feature>
<dbReference type="Proteomes" id="UP000324632">
    <property type="component" value="Chromosome 16"/>
</dbReference>
<comment type="caution">
    <text evidence="4">The sequence shown here is derived from an EMBL/GenBank/DDBJ whole genome shotgun (WGS) entry which is preliminary data.</text>
</comment>
<feature type="signal peptide" evidence="2">
    <location>
        <begin position="1"/>
        <end position="19"/>
    </location>
</feature>
<keyword evidence="1" id="KW-0472">Membrane</keyword>
<sequence>MTGPKVLIVIVWILKGAVSNNWDIKMPKKIDVMSGFCVQIPCTFEIPDSFTKYLNKSVEAVWKKTDPSLGLTVFSTNSVASVLKGRVTGNLLSKNCTTVFQNFPEGSNDTYFFRLQGPVPLIYTFLQGVNINVHADLLAPMLSPHIDVLEVSEGKNVTLTCSTVLSCPSQQPVMHWSETLGGKIDPTIQVDEFGQTMLVSSQIFNASSLNDGIKVSCFLVYSQDIRRPVETSVTLRVLYTPRNTIAQANPPGPVYEGNVVMLSCQSDANPPVKRYEWFKKTGNGELELKAQQKTLTMTVTSNVQGLYVCKAHNIHGSDQSTGVTVDLKGCQCTIAPYIMCGVLTGLLFLITVVDLVKYKSLIKQLKWAEDLRGQMVYTTLNRTNDSPVYNEIQIRASRTEEDFVNKN</sequence>
<keyword evidence="1" id="KW-1133">Transmembrane helix</keyword>
<dbReference type="PROSITE" id="PS50835">
    <property type="entry name" value="IG_LIKE"/>
    <property type="match status" value="2"/>
</dbReference>